<evidence type="ECO:0000313" key="14">
    <source>
        <dbReference type="Proteomes" id="UP001056436"/>
    </source>
</evidence>
<evidence type="ECO:0000259" key="11">
    <source>
        <dbReference type="PROSITE" id="PS50902"/>
    </source>
</evidence>
<dbReference type="Gene3D" id="3.40.50.80">
    <property type="entry name" value="Nucleotide-binding domain of ferredoxin-NADP reductase (FNR) module"/>
    <property type="match status" value="1"/>
</dbReference>
<dbReference type="Gene3D" id="3.40.50.360">
    <property type="match status" value="1"/>
</dbReference>
<keyword evidence="14" id="KW-1185">Reference proteome</keyword>
<evidence type="ECO:0000256" key="6">
    <source>
        <dbReference type="ARBA" id="ARBA00022723"/>
    </source>
</evidence>
<evidence type="ECO:0000256" key="1">
    <source>
        <dbReference type="ARBA" id="ARBA00001917"/>
    </source>
</evidence>
<reference evidence="13" key="1">
    <citation type="submission" date="2019-01" db="EMBL/GenBank/DDBJ databases">
        <title>Colletotrichum abscissum LGMF1257.</title>
        <authorList>
            <person name="Baroncelli R."/>
        </authorList>
    </citation>
    <scope>NUCLEOTIDE SEQUENCE</scope>
    <source>
        <strain evidence="13">Ca142</strain>
    </source>
</reference>
<gene>
    <name evidence="13" type="ORF">CABS02_01638</name>
</gene>
<keyword evidence="6" id="KW-0479">Metal-binding</keyword>
<keyword evidence="5" id="KW-0285">Flavoprotein</keyword>
<evidence type="ECO:0000256" key="3">
    <source>
        <dbReference type="ARBA" id="ARBA00012989"/>
    </source>
</evidence>
<dbReference type="GO" id="GO:0006809">
    <property type="term" value="P:nitric oxide biosynthetic process"/>
    <property type="evidence" value="ECO:0007669"/>
    <property type="project" value="InterPro"/>
</dbReference>
<dbReference type="PANTHER" id="PTHR43410">
    <property type="entry name" value="NITRIC OXIDE SYNTHASE OXYGENASE"/>
    <property type="match status" value="1"/>
</dbReference>
<comment type="similarity">
    <text evidence="2">Belongs to the NOS family.</text>
</comment>
<evidence type="ECO:0000313" key="13">
    <source>
        <dbReference type="EMBL" id="KAI3557965.1"/>
    </source>
</evidence>
<feature type="compositionally biased region" description="Low complexity" evidence="10">
    <location>
        <begin position="523"/>
        <end position="538"/>
    </location>
</feature>
<dbReference type="EMBL" id="SDAQ01000005">
    <property type="protein sequence ID" value="KAI3557965.1"/>
    <property type="molecule type" value="Genomic_DNA"/>
</dbReference>
<dbReference type="InterPro" id="IPR023173">
    <property type="entry name" value="NADPH_Cyt_P450_Rdtase_alpha"/>
</dbReference>
<dbReference type="SUPFAM" id="SSF52343">
    <property type="entry name" value="Ferredoxin reductase-like, C-terminal NADP-linked domain"/>
    <property type="match status" value="1"/>
</dbReference>
<comment type="caution">
    <text evidence="13">The sequence shown here is derived from an EMBL/GenBank/DDBJ whole genome shotgun (WGS) entry which is preliminary data.</text>
</comment>
<dbReference type="Gene3D" id="3.90.340.10">
    <property type="entry name" value="Nitric Oxide Synthase, Chain A, domain 1"/>
    <property type="match status" value="1"/>
</dbReference>
<feature type="domain" description="FAD-binding FR-type" evidence="12">
    <location>
        <begin position="727"/>
        <end position="937"/>
    </location>
</feature>
<dbReference type="Proteomes" id="UP001056436">
    <property type="component" value="Unassembled WGS sequence"/>
</dbReference>
<comment type="cofactor">
    <cofactor evidence="1">
        <name>FMN</name>
        <dbReference type="ChEBI" id="CHEBI:58210"/>
    </cofactor>
</comment>
<evidence type="ECO:0000256" key="8">
    <source>
        <dbReference type="ARBA" id="ARBA00023002"/>
    </source>
</evidence>
<dbReference type="GO" id="GO:0010181">
    <property type="term" value="F:FMN binding"/>
    <property type="evidence" value="ECO:0007669"/>
    <property type="project" value="InterPro"/>
</dbReference>
<evidence type="ECO:0000256" key="7">
    <source>
        <dbReference type="ARBA" id="ARBA00022860"/>
    </source>
</evidence>
<dbReference type="OrthoDB" id="1856718at2759"/>
<evidence type="ECO:0000256" key="9">
    <source>
        <dbReference type="ARBA" id="ARBA00023004"/>
    </source>
</evidence>
<dbReference type="SUPFAM" id="SSF52218">
    <property type="entry name" value="Flavoproteins"/>
    <property type="match status" value="1"/>
</dbReference>
<dbReference type="Pfam" id="PF00258">
    <property type="entry name" value="Flavodoxin_1"/>
    <property type="match status" value="1"/>
</dbReference>
<dbReference type="InterPro" id="IPR039261">
    <property type="entry name" value="FNR_nucleotide-bd"/>
</dbReference>
<dbReference type="PROSITE" id="PS50902">
    <property type="entry name" value="FLAVODOXIN_LIKE"/>
    <property type="match status" value="1"/>
</dbReference>
<dbReference type="InterPro" id="IPR017927">
    <property type="entry name" value="FAD-bd_FR_type"/>
</dbReference>
<dbReference type="PROSITE" id="PS51384">
    <property type="entry name" value="FAD_FR"/>
    <property type="match status" value="1"/>
</dbReference>
<evidence type="ECO:0000256" key="4">
    <source>
        <dbReference type="ARBA" id="ARBA00022617"/>
    </source>
</evidence>
<evidence type="ECO:0000256" key="2">
    <source>
        <dbReference type="ARBA" id="ARBA00006267"/>
    </source>
</evidence>
<dbReference type="EC" id="1.14.13.39" evidence="3"/>
<dbReference type="Gene3D" id="3.90.440.10">
    <property type="entry name" value="Nitric Oxide Synthase,Heme Domain,Chain A domain 2"/>
    <property type="match status" value="1"/>
</dbReference>
<evidence type="ECO:0000259" key="12">
    <source>
        <dbReference type="PROSITE" id="PS51384"/>
    </source>
</evidence>
<dbReference type="InterPro" id="IPR004030">
    <property type="entry name" value="NOS_N"/>
</dbReference>
<dbReference type="InterPro" id="IPR008254">
    <property type="entry name" value="Flavodoxin/NO_synth"/>
</dbReference>
<dbReference type="SUPFAM" id="SSF56512">
    <property type="entry name" value="Nitric oxide (NO) synthase oxygenase domain"/>
    <property type="match status" value="1"/>
</dbReference>
<name>A0A9P9XPQ9_9PEZI</name>
<dbReference type="Gene3D" id="3.90.1230.10">
    <property type="entry name" value="Nitric Oxide Synthase, Chain A, domain 3"/>
    <property type="match status" value="1"/>
</dbReference>
<dbReference type="InterPro" id="IPR036119">
    <property type="entry name" value="NOS_N_sf"/>
</dbReference>
<keyword evidence="7" id="KW-0112">Calmodulin-binding</keyword>
<keyword evidence="8" id="KW-0560">Oxidoreductase</keyword>
<dbReference type="Gene3D" id="2.40.30.10">
    <property type="entry name" value="Translation factors"/>
    <property type="match status" value="1"/>
</dbReference>
<evidence type="ECO:0000256" key="5">
    <source>
        <dbReference type="ARBA" id="ARBA00022643"/>
    </source>
</evidence>
<dbReference type="InterPro" id="IPR050607">
    <property type="entry name" value="NOS"/>
</dbReference>
<dbReference type="Pfam" id="PF02898">
    <property type="entry name" value="NO_synthase"/>
    <property type="match status" value="1"/>
</dbReference>
<dbReference type="PANTHER" id="PTHR43410:SF1">
    <property type="entry name" value="NITRIC OXIDE SYNTHASE"/>
    <property type="match status" value="1"/>
</dbReference>
<accession>A0A9P9XPQ9</accession>
<dbReference type="GO" id="GO:0005516">
    <property type="term" value="F:calmodulin binding"/>
    <property type="evidence" value="ECO:0007669"/>
    <property type="project" value="UniProtKB-KW"/>
</dbReference>
<proteinExistence type="inferred from homology"/>
<sequence length="1073" mass="118639">MACPFLQGTLAQPPRQISAEQEFANIRSQYPSLSSTGCTTKFCQSGRMTHMDEERVGRNQSYAQVREDALDFLQQMYKDGLIDTEQLHHRAHEVLQEIQKNSTEGKFTTASECGSEAPPAATVGLVGGLWTQTFEELEFGLRTAWKHARKCIMRSEYSNLRLCDLRHVRTSKKMAETLIENLRVAYNSGEINPTVFVFPPRDIDSRGPMIWNSQLLSFAGYQQSNGTILGDPANVELTNAIIELGWTPPRFRSQWDLLPLVTMAEGEEPVITELPKDAFPLVHIRHPKHPELETLGLRWVPAPALSRLGFSIGGVQYTAAPFIGWFMDAEIGVRNLADSFRYNALPQVAKAIGLVDGDVDDLPDYERLAVLSRAQLELNYATYWSFAQAGVRMSDSLGAAEQFAQFDDEHLMNNGFRLPSDPYWLAPPQGSIIPIWHRGGSPNYQPKPLICRHAQDPIKAWRRQRRARPAARPSHHYASDTKLNISIPVVPSISLTRPVTPVSPFGTASSPSTFLPIPPPASQQQQQQAFRPTTPLTPLSPRGPGRRIYIGFCSSGNVAIKLCKRLCAQLQHACDINPKLGSVVVPCTLNALPISMVEPDDVLVIVASTTGRGEIPQNGKAFADALARNPKAISCQYAIFANGSLEYADTYNQAAMDIEELLSKGDAQRLIGMREADTATENPPWSVLGQFFDQVLAGLQKSSPPQEENKTSDVQRTARQVRPFDTRPWFQAKVVGQPVLGTAADGMKRVTLDLGDREYPTMGSVWILPPNSQNKVSRVLGALGVQAEERLSLPGEPTVGEFFQRFADLDQPFKSTQWAEWLSLPQPETLAKVPIENVVHQIPANWRQTVTLDALCNAMPTIQPREYSIASDGSRTKQKNGNTLDLLVQHHANGKFSDKYLNCFETFGAATCKIRPSSHLQAMAENQDKPMIVFTTGSGMAPVRGLLQNRLQRLRSSGDKSTKGPAISLFAGFKAADESLVREAVQEASEAGILDILRLTGSNKEKRRAQDAMLEAGVREKLVKNIEDGALVFACARPRAVDDFLNNLSEVLGRDAREVLGDRFVADVYQPAT</sequence>
<dbReference type="InterPro" id="IPR044944">
    <property type="entry name" value="NOS_dom_3"/>
</dbReference>
<protein>
    <recommendedName>
        <fullName evidence="3">nitric-oxide synthase (NADPH)</fullName>
        <ecNumber evidence="3">1.14.13.39</ecNumber>
    </recommendedName>
</protein>
<dbReference type="GO" id="GO:0004517">
    <property type="term" value="F:nitric-oxide synthase activity"/>
    <property type="evidence" value="ECO:0007669"/>
    <property type="project" value="UniProtKB-EC"/>
</dbReference>
<evidence type="ECO:0000256" key="10">
    <source>
        <dbReference type="SAM" id="MobiDB-lite"/>
    </source>
</evidence>
<feature type="region of interest" description="Disordered" evidence="10">
    <location>
        <begin position="510"/>
        <end position="538"/>
    </location>
</feature>
<dbReference type="InterPro" id="IPR044940">
    <property type="entry name" value="NOS_dom_2"/>
</dbReference>
<dbReference type="Gene3D" id="1.20.990.10">
    <property type="entry name" value="NADPH-cytochrome p450 Reductase, Chain A, domain 3"/>
    <property type="match status" value="1"/>
</dbReference>
<dbReference type="InterPro" id="IPR044943">
    <property type="entry name" value="NOS_dom_1"/>
</dbReference>
<organism evidence="13 14">
    <name type="scientific">Colletotrichum abscissum</name>
    <dbReference type="NCBI Taxonomy" id="1671311"/>
    <lineage>
        <taxon>Eukaryota</taxon>
        <taxon>Fungi</taxon>
        <taxon>Dikarya</taxon>
        <taxon>Ascomycota</taxon>
        <taxon>Pezizomycotina</taxon>
        <taxon>Sordariomycetes</taxon>
        <taxon>Hypocreomycetidae</taxon>
        <taxon>Glomerellales</taxon>
        <taxon>Glomerellaceae</taxon>
        <taxon>Colletotrichum</taxon>
        <taxon>Colletotrichum acutatum species complex</taxon>
    </lineage>
</organism>
<dbReference type="GO" id="GO:0046872">
    <property type="term" value="F:metal ion binding"/>
    <property type="evidence" value="ECO:0007669"/>
    <property type="project" value="UniProtKB-KW"/>
</dbReference>
<feature type="domain" description="Flavodoxin-like" evidence="11">
    <location>
        <begin position="548"/>
        <end position="696"/>
    </location>
</feature>
<dbReference type="SUPFAM" id="SSF63380">
    <property type="entry name" value="Riboflavin synthase domain-like"/>
    <property type="match status" value="1"/>
</dbReference>
<keyword evidence="5" id="KW-0288">FMN</keyword>
<dbReference type="InterPro" id="IPR017938">
    <property type="entry name" value="Riboflavin_synthase-like_b-brl"/>
</dbReference>
<dbReference type="AlphaFoldDB" id="A0A9P9XPQ9"/>
<keyword evidence="4" id="KW-0349">Heme</keyword>
<dbReference type="InterPro" id="IPR029039">
    <property type="entry name" value="Flavoprotein-like_sf"/>
</dbReference>
<keyword evidence="9" id="KW-0408">Iron</keyword>